<evidence type="ECO:0008006" key="3">
    <source>
        <dbReference type="Google" id="ProtNLM"/>
    </source>
</evidence>
<organism evidence="1 2">
    <name type="scientific">Rhizobium calliandrae</name>
    <dbReference type="NCBI Taxonomy" id="1312182"/>
    <lineage>
        <taxon>Bacteria</taxon>
        <taxon>Pseudomonadati</taxon>
        <taxon>Pseudomonadota</taxon>
        <taxon>Alphaproteobacteria</taxon>
        <taxon>Hyphomicrobiales</taxon>
        <taxon>Rhizobiaceae</taxon>
        <taxon>Rhizobium/Agrobacterium group</taxon>
        <taxon>Rhizobium</taxon>
    </lineage>
</organism>
<gene>
    <name evidence="1" type="ORF">PY650_16490</name>
</gene>
<dbReference type="RefSeq" id="WP_285880474.1">
    <property type="nucleotide sequence ID" value="NZ_JARFYN010000019.1"/>
</dbReference>
<keyword evidence="2" id="KW-1185">Reference proteome</keyword>
<dbReference type="EMBL" id="JARFYN010000019">
    <property type="protein sequence ID" value="MDL2407236.1"/>
    <property type="molecule type" value="Genomic_DNA"/>
</dbReference>
<name>A0ABT7KF33_9HYPH</name>
<comment type="caution">
    <text evidence="1">The sequence shown here is derived from an EMBL/GenBank/DDBJ whole genome shotgun (WGS) entry which is preliminary data.</text>
</comment>
<protein>
    <recommendedName>
        <fullName evidence="3">HAD family hydrolase</fullName>
    </recommendedName>
</protein>
<accession>A0ABT7KF33</accession>
<sequence length="216" mass="24190">MDTAAIELDTSHVRLGDRPLIVCDVDDVVLHFFAPFLNYLDSEGHEFLPRSFRLTGNVISKASGKALEEKEVRRLIDAFFEAQEQWQMPFDRVIDTLGGFSKNADIVFLTAMPPQFWTQRRRLLDRLGLAYPLLASLQPKGPIVQALHGDRTLPVTFIDDMAHNLHSVRDHVATCLLINLKPDSIVHRMAPAAAADIPQANEWAQAEPLIHAHIAG</sequence>
<reference evidence="1" key="1">
    <citation type="submission" date="2023-06" db="EMBL/GenBank/DDBJ databases">
        <title>Phylogenetic Diversity of Rhizobium strains.</title>
        <authorList>
            <person name="Moura F.T."/>
            <person name="Helene L.C.F."/>
            <person name="Hungria M."/>
        </authorList>
    </citation>
    <scope>NUCLEOTIDE SEQUENCE</scope>
    <source>
        <strain evidence="1">CCGE524</strain>
    </source>
</reference>
<evidence type="ECO:0000313" key="1">
    <source>
        <dbReference type="EMBL" id="MDL2407236.1"/>
    </source>
</evidence>
<evidence type="ECO:0000313" key="2">
    <source>
        <dbReference type="Proteomes" id="UP001172630"/>
    </source>
</evidence>
<dbReference type="Proteomes" id="UP001172630">
    <property type="component" value="Unassembled WGS sequence"/>
</dbReference>
<proteinExistence type="predicted"/>